<keyword evidence="1 4" id="KW-0479">Metal-binding</keyword>
<sequence length="818" mass="89885">MWTSTMDLDQKKVLLTQLLGRFYPNIYFSSYSPLQVQNSPRQSLPESSWVRVRNRLSGICGSDLHLLYRGGSDQRVAAAARPVQKQFYPGHEVVGEVIEIGNDVQHIHVGDRVALQWRPNCVTAGVQPLCYACSTGNYNLCDHGSFLAPQPLGGGWSEEMLLHEQQLFRVPAGLTDEQAVMLEPVAVALHAVLRHLPKPGDQVLIIGAGTVGLLVQQIVRALVPQCEISMLARYPFQVEQATRLGAAHIIYPRDAYEGVQKATNAKVYNGFFGNRTLQGGYDVIYDTIGQKRGMFRRNTLHHALRWIRSRGTIVLVGLSLQPMNIDLTPLWQQEISLLGSQHHGTEYWPVGSHGQTSTFRVACDLIQQRRITPEQLITHHFALDNYQNALLTASKKAESRAIKVVFDYSLLPASVVPNVRASAPRIRRQSTISFMEDFEDTGKQAPRTSGSLEGQENIPSARPYTKELAKTPRQDQANEDFDDDDTATAIPAINKRFTANLRPYVPQSQMQGNLDQPELKRDEPVPVPAASQESAAHDELEEKTQLIPQPPLVPHTEANLNLDSEATTLFSRASISHAATEGEPDDEATPDALDEAHELPESVSATPEDVELSPAEIKDSEIPVISDATENEVDVADMASEIDAVPNKETLAASDTHEDQLTIPVEENYSDTDVYSEQVAIETDEEPRAVVLATDAPEMEPSARDATDLSSAVDPALLQSAEEEVVQKQPETESVSTVNTKEAPAMTESGSAVAPDESVEITSPPSDTTHTDKSSAKEHSAESTATISTPDALQQVEGPQTKRVQQRSRTRKKKAGSR</sequence>
<evidence type="ECO:0000313" key="9">
    <source>
        <dbReference type="Proteomes" id="UP000635565"/>
    </source>
</evidence>
<dbReference type="PANTHER" id="PTHR43401">
    <property type="entry name" value="L-THREONINE 3-DEHYDROGENASE"/>
    <property type="match status" value="1"/>
</dbReference>
<dbReference type="Proteomes" id="UP000635565">
    <property type="component" value="Unassembled WGS sequence"/>
</dbReference>
<keyword evidence="3" id="KW-0560">Oxidoreductase</keyword>
<feature type="compositionally biased region" description="Polar residues" evidence="5">
    <location>
        <begin position="782"/>
        <end position="792"/>
    </location>
</feature>
<feature type="compositionally biased region" description="Acidic residues" evidence="5">
    <location>
        <begin position="582"/>
        <end position="593"/>
    </location>
</feature>
<dbReference type="PANTHER" id="PTHR43401:SF2">
    <property type="entry name" value="L-THREONINE 3-DEHYDROGENASE"/>
    <property type="match status" value="1"/>
</dbReference>
<dbReference type="InterPro" id="IPR036291">
    <property type="entry name" value="NAD(P)-bd_dom_sf"/>
</dbReference>
<comment type="cofactor">
    <cofactor evidence="4">
        <name>Zn(2+)</name>
        <dbReference type="ChEBI" id="CHEBI:29105"/>
    </cofactor>
</comment>
<dbReference type="EMBL" id="BNJJ01000051">
    <property type="protein sequence ID" value="GHO89890.1"/>
    <property type="molecule type" value="Genomic_DNA"/>
</dbReference>
<comment type="caution">
    <text evidence="8">The sequence shown here is derived from an EMBL/GenBank/DDBJ whole genome shotgun (WGS) entry which is preliminary data.</text>
</comment>
<dbReference type="CDD" id="cd05188">
    <property type="entry name" value="MDR"/>
    <property type="match status" value="1"/>
</dbReference>
<evidence type="ECO:0000313" key="8">
    <source>
        <dbReference type="EMBL" id="GHO89890.1"/>
    </source>
</evidence>
<feature type="domain" description="Alcohol dehydrogenase-like N-terminal" evidence="7">
    <location>
        <begin position="48"/>
        <end position="171"/>
    </location>
</feature>
<dbReference type="InterPro" id="IPR050129">
    <property type="entry name" value="Zn_alcohol_dh"/>
</dbReference>
<dbReference type="Pfam" id="PF00107">
    <property type="entry name" value="ADH_zinc_N"/>
    <property type="match status" value="1"/>
</dbReference>
<evidence type="ECO:0000256" key="5">
    <source>
        <dbReference type="SAM" id="MobiDB-lite"/>
    </source>
</evidence>
<feature type="domain" description="Alcohol dehydrogenase-like C-terminal" evidence="6">
    <location>
        <begin position="211"/>
        <end position="346"/>
    </location>
</feature>
<dbReference type="PROSITE" id="PS00059">
    <property type="entry name" value="ADH_ZINC"/>
    <property type="match status" value="1"/>
</dbReference>
<feature type="region of interest" description="Disordered" evidence="5">
    <location>
        <begin position="503"/>
        <end position="551"/>
    </location>
</feature>
<dbReference type="InterPro" id="IPR013154">
    <property type="entry name" value="ADH-like_N"/>
</dbReference>
<reference evidence="8 9" key="1">
    <citation type="journal article" date="2021" name="Int. J. Syst. Evol. Microbiol.">
        <title>Reticulibacter mediterranei gen. nov., sp. nov., within the new family Reticulibacteraceae fam. nov., and Ktedonospora formicarum gen. nov., sp. nov., Ktedonobacter robiniae sp. nov., Dictyobacter formicarum sp. nov. and Dictyobacter arantiisoli sp. nov., belonging to the class Ktedonobacteria.</title>
        <authorList>
            <person name="Yabe S."/>
            <person name="Zheng Y."/>
            <person name="Wang C.M."/>
            <person name="Sakai Y."/>
            <person name="Abe K."/>
            <person name="Yokota A."/>
            <person name="Donadio S."/>
            <person name="Cavaletti L."/>
            <person name="Monciardini P."/>
        </authorList>
    </citation>
    <scope>NUCLEOTIDE SEQUENCE [LARGE SCALE GENOMIC DNA]</scope>
    <source>
        <strain evidence="8 9">SOSP1-9</strain>
    </source>
</reference>
<evidence type="ECO:0000259" key="7">
    <source>
        <dbReference type="Pfam" id="PF08240"/>
    </source>
</evidence>
<dbReference type="InterPro" id="IPR002328">
    <property type="entry name" value="ADH_Zn_CS"/>
</dbReference>
<dbReference type="RefSeq" id="WP_201367450.1">
    <property type="nucleotide sequence ID" value="NZ_BNJJ01000051.1"/>
</dbReference>
<evidence type="ECO:0000256" key="4">
    <source>
        <dbReference type="RuleBase" id="RU361277"/>
    </source>
</evidence>
<feature type="compositionally biased region" description="Polar residues" evidence="5">
    <location>
        <begin position="446"/>
        <end position="458"/>
    </location>
</feature>
<keyword evidence="9" id="KW-1185">Reference proteome</keyword>
<dbReference type="SUPFAM" id="SSF50129">
    <property type="entry name" value="GroES-like"/>
    <property type="match status" value="1"/>
</dbReference>
<organism evidence="8 9">
    <name type="scientific">Dictyobacter formicarum</name>
    <dbReference type="NCBI Taxonomy" id="2778368"/>
    <lineage>
        <taxon>Bacteria</taxon>
        <taxon>Bacillati</taxon>
        <taxon>Chloroflexota</taxon>
        <taxon>Ktedonobacteria</taxon>
        <taxon>Ktedonobacterales</taxon>
        <taxon>Dictyobacteraceae</taxon>
        <taxon>Dictyobacter</taxon>
    </lineage>
</organism>
<accession>A0ABQ3VUG9</accession>
<evidence type="ECO:0000259" key="6">
    <source>
        <dbReference type="Pfam" id="PF00107"/>
    </source>
</evidence>
<feature type="compositionally biased region" description="Basic residues" evidence="5">
    <location>
        <begin position="804"/>
        <end position="818"/>
    </location>
</feature>
<dbReference type="Gene3D" id="3.90.180.10">
    <property type="entry name" value="Medium-chain alcohol dehydrogenases, catalytic domain"/>
    <property type="match status" value="1"/>
</dbReference>
<protein>
    <recommendedName>
        <fullName evidence="10">Enoyl reductase (ER) domain-containing protein</fullName>
    </recommendedName>
</protein>
<proteinExistence type="inferred from homology"/>
<feature type="region of interest" description="Disordered" evidence="5">
    <location>
        <begin position="432"/>
        <end position="484"/>
    </location>
</feature>
<evidence type="ECO:0000256" key="3">
    <source>
        <dbReference type="ARBA" id="ARBA00023002"/>
    </source>
</evidence>
<dbReference type="InterPro" id="IPR013149">
    <property type="entry name" value="ADH-like_C"/>
</dbReference>
<evidence type="ECO:0000256" key="1">
    <source>
        <dbReference type="ARBA" id="ARBA00022723"/>
    </source>
</evidence>
<feature type="region of interest" description="Disordered" evidence="5">
    <location>
        <begin position="572"/>
        <end position="627"/>
    </location>
</feature>
<dbReference type="InterPro" id="IPR011032">
    <property type="entry name" value="GroES-like_sf"/>
</dbReference>
<feature type="compositionally biased region" description="Basic and acidic residues" evidence="5">
    <location>
        <begin position="769"/>
        <end position="781"/>
    </location>
</feature>
<feature type="region of interest" description="Disordered" evidence="5">
    <location>
        <begin position="646"/>
        <end position="818"/>
    </location>
</feature>
<keyword evidence="2 4" id="KW-0862">Zinc</keyword>
<feature type="compositionally biased region" description="Basic and acidic residues" evidence="5">
    <location>
        <begin position="464"/>
        <end position="473"/>
    </location>
</feature>
<comment type="similarity">
    <text evidence="4">Belongs to the zinc-containing alcohol dehydrogenase family.</text>
</comment>
<evidence type="ECO:0008006" key="10">
    <source>
        <dbReference type="Google" id="ProtNLM"/>
    </source>
</evidence>
<dbReference type="SUPFAM" id="SSF51735">
    <property type="entry name" value="NAD(P)-binding Rossmann-fold domains"/>
    <property type="match status" value="1"/>
</dbReference>
<dbReference type="Pfam" id="PF08240">
    <property type="entry name" value="ADH_N"/>
    <property type="match status" value="1"/>
</dbReference>
<name>A0ABQ3VUG9_9CHLR</name>
<feature type="compositionally biased region" description="Basic and acidic residues" evidence="5">
    <location>
        <begin position="535"/>
        <end position="544"/>
    </location>
</feature>
<gene>
    <name evidence="8" type="ORF">KSZ_78960</name>
</gene>
<evidence type="ECO:0000256" key="2">
    <source>
        <dbReference type="ARBA" id="ARBA00022833"/>
    </source>
</evidence>
<dbReference type="Gene3D" id="3.40.50.720">
    <property type="entry name" value="NAD(P)-binding Rossmann-like Domain"/>
    <property type="match status" value="1"/>
</dbReference>